<organism evidence="1 2">
    <name type="scientific">Methylocapsa palsarum</name>
    <dbReference type="NCBI Taxonomy" id="1612308"/>
    <lineage>
        <taxon>Bacteria</taxon>
        <taxon>Pseudomonadati</taxon>
        <taxon>Pseudomonadota</taxon>
        <taxon>Alphaproteobacteria</taxon>
        <taxon>Hyphomicrobiales</taxon>
        <taxon>Beijerinckiaceae</taxon>
        <taxon>Methylocapsa</taxon>
    </lineage>
</organism>
<dbReference type="STRING" id="1612308.SAMN05444581_104107"/>
<dbReference type="Proteomes" id="UP000198755">
    <property type="component" value="Unassembled WGS sequence"/>
</dbReference>
<sequence length="133" mass="14275">MRQFGEAGTAVLFSSPPRVDEFIHRRIDFVSRGIEAEMNTPESIKAALIRLAAALDQLDAAAGSRSEDDVLFGKLKEELAAMRDDRSTLQSELDGALARSKKLEFASEEVARRLKAAGASINAILAGTGARDG</sequence>
<keyword evidence="2" id="KW-1185">Reference proteome</keyword>
<dbReference type="Pfam" id="PF13747">
    <property type="entry name" value="DUF4164"/>
    <property type="match status" value="1"/>
</dbReference>
<reference evidence="1 2" key="1">
    <citation type="submission" date="2016-10" db="EMBL/GenBank/DDBJ databases">
        <authorList>
            <person name="de Groot N.N."/>
        </authorList>
    </citation>
    <scope>NUCLEOTIDE SEQUENCE [LARGE SCALE GENOMIC DNA]</scope>
    <source>
        <strain evidence="1 2">NE2</strain>
    </source>
</reference>
<dbReference type="AlphaFoldDB" id="A0A1I3XV80"/>
<dbReference type="InterPro" id="IPR025310">
    <property type="entry name" value="DUF4164"/>
</dbReference>
<evidence type="ECO:0000313" key="2">
    <source>
        <dbReference type="Proteomes" id="UP000198755"/>
    </source>
</evidence>
<name>A0A1I3XV80_9HYPH</name>
<protein>
    <submittedName>
        <fullName evidence="1">Uncharacterized protein</fullName>
    </submittedName>
</protein>
<gene>
    <name evidence="1" type="ORF">SAMN05444581_104107</name>
</gene>
<accession>A0A1I3XV80</accession>
<proteinExistence type="predicted"/>
<evidence type="ECO:0000313" key="1">
    <source>
        <dbReference type="EMBL" id="SFK23465.1"/>
    </source>
</evidence>
<dbReference type="EMBL" id="FOSN01000004">
    <property type="protein sequence ID" value="SFK23465.1"/>
    <property type="molecule type" value="Genomic_DNA"/>
</dbReference>